<dbReference type="SMART" id="SM00421">
    <property type="entry name" value="HTH_LUXR"/>
    <property type="match status" value="1"/>
</dbReference>
<evidence type="ECO:0000259" key="7">
    <source>
        <dbReference type="PROSITE" id="PS50043"/>
    </source>
</evidence>
<dbReference type="PROSITE" id="PS50043">
    <property type="entry name" value="HTH_LUXR_2"/>
    <property type="match status" value="1"/>
</dbReference>
<comment type="subcellular location">
    <subcellularLocation>
        <location evidence="1">Cytoplasm</location>
    </subcellularLocation>
</comment>
<keyword evidence="2 6" id="KW-0597">Phosphoprotein</keyword>
<dbReference type="SMART" id="SM00448">
    <property type="entry name" value="REC"/>
    <property type="match status" value="1"/>
</dbReference>
<dbReference type="GO" id="GO:0005737">
    <property type="term" value="C:cytoplasm"/>
    <property type="evidence" value="ECO:0007669"/>
    <property type="project" value="UniProtKB-SubCell"/>
</dbReference>
<comment type="caution">
    <text evidence="9">The sequence shown here is derived from an EMBL/GenBank/DDBJ whole genome shotgun (WGS) entry which is preliminary data.</text>
</comment>
<evidence type="ECO:0000256" key="3">
    <source>
        <dbReference type="ARBA" id="ARBA00023015"/>
    </source>
</evidence>
<evidence type="ECO:0000256" key="5">
    <source>
        <dbReference type="ARBA" id="ARBA00023163"/>
    </source>
</evidence>
<evidence type="ECO:0000256" key="2">
    <source>
        <dbReference type="ARBA" id="ARBA00022553"/>
    </source>
</evidence>
<dbReference type="PRINTS" id="PR00038">
    <property type="entry name" value="HTHLUXR"/>
</dbReference>
<dbReference type="CDD" id="cd17535">
    <property type="entry name" value="REC_NarL-like"/>
    <property type="match status" value="1"/>
</dbReference>
<dbReference type="PANTHER" id="PTHR43214">
    <property type="entry name" value="TWO-COMPONENT RESPONSE REGULATOR"/>
    <property type="match status" value="1"/>
</dbReference>
<keyword evidence="5" id="KW-0804">Transcription</keyword>
<evidence type="ECO:0000256" key="1">
    <source>
        <dbReference type="ARBA" id="ARBA00004496"/>
    </source>
</evidence>
<dbReference type="InterPro" id="IPR001789">
    <property type="entry name" value="Sig_transdc_resp-reg_receiver"/>
</dbReference>
<accession>A0AAW5B2I0</accession>
<dbReference type="InterPro" id="IPR000792">
    <property type="entry name" value="Tscrpt_reg_LuxR_C"/>
</dbReference>
<dbReference type="InterPro" id="IPR058245">
    <property type="entry name" value="NreC/VraR/RcsB-like_REC"/>
</dbReference>
<dbReference type="Gene3D" id="3.40.50.2300">
    <property type="match status" value="1"/>
</dbReference>
<dbReference type="SUPFAM" id="SSF52172">
    <property type="entry name" value="CheY-like"/>
    <property type="match status" value="1"/>
</dbReference>
<dbReference type="GO" id="GO:0006355">
    <property type="term" value="P:regulation of DNA-templated transcription"/>
    <property type="evidence" value="ECO:0007669"/>
    <property type="project" value="InterPro"/>
</dbReference>
<dbReference type="PROSITE" id="PS50110">
    <property type="entry name" value="RESPONSE_REGULATORY"/>
    <property type="match status" value="1"/>
</dbReference>
<feature type="domain" description="HTH luxR-type" evidence="7">
    <location>
        <begin position="152"/>
        <end position="217"/>
    </location>
</feature>
<dbReference type="InterPro" id="IPR016032">
    <property type="entry name" value="Sig_transdc_resp-reg_C-effctor"/>
</dbReference>
<dbReference type="Proteomes" id="UP001199631">
    <property type="component" value="Unassembled WGS sequence"/>
</dbReference>
<keyword evidence="3" id="KW-0805">Transcription regulation</keyword>
<gene>
    <name evidence="9" type="ORF">K3T81_03215</name>
</gene>
<evidence type="ECO:0000313" key="9">
    <source>
        <dbReference type="EMBL" id="MCG3418153.1"/>
    </source>
</evidence>
<dbReference type="GO" id="GO:0003677">
    <property type="term" value="F:DNA binding"/>
    <property type="evidence" value="ECO:0007669"/>
    <property type="project" value="UniProtKB-KW"/>
</dbReference>
<keyword evidence="10" id="KW-1185">Reference proteome</keyword>
<dbReference type="EMBL" id="JAIFZM010000002">
    <property type="protein sequence ID" value="MCG3418153.1"/>
    <property type="molecule type" value="Genomic_DNA"/>
</dbReference>
<feature type="domain" description="Response regulatory" evidence="8">
    <location>
        <begin position="3"/>
        <end position="119"/>
    </location>
</feature>
<evidence type="ECO:0000256" key="6">
    <source>
        <dbReference type="PROSITE-ProRule" id="PRU00169"/>
    </source>
</evidence>
<proteinExistence type="predicted"/>
<dbReference type="SUPFAM" id="SSF46894">
    <property type="entry name" value="C-terminal effector domain of the bipartite response regulators"/>
    <property type="match status" value="1"/>
</dbReference>
<dbReference type="AlphaFoldDB" id="A0AAW5B2I0"/>
<evidence type="ECO:0000259" key="8">
    <source>
        <dbReference type="PROSITE" id="PS50110"/>
    </source>
</evidence>
<dbReference type="InterPro" id="IPR011006">
    <property type="entry name" value="CheY-like_superfamily"/>
</dbReference>
<sequence>MINVMLVEDQRLFSEGVEALISNTADIQVVGIASNGKEAIDTFKKYLPDVVLMDIHMPELDGIKATIKIKENHPDIKVILLTTYADEDLIVTGINAGADGFLLKSLRATSLIRCIREVYENEIVLSGPAARILAEKIRAQTYSKKQILDRKLQNRNIILSKRELDITYLLMQNNTNKQIAENLFLSEGTIKNYISELYHKFGIPNRKKLVQYLQKVLNRKN</sequence>
<dbReference type="CDD" id="cd06170">
    <property type="entry name" value="LuxR_C_like"/>
    <property type="match status" value="1"/>
</dbReference>
<name>A0AAW5B2I0_9BACI</name>
<protein>
    <submittedName>
        <fullName evidence="9">Response regulator transcription factor</fullName>
    </submittedName>
</protein>
<evidence type="ECO:0000256" key="4">
    <source>
        <dbReference type="ARBA" id="ARBA00023125"/>
    </source>
</evidence>
<reference evidence="9 10" key="1">
    <citation type="journal article" date="2022" name="Evol. Bioinform. Online">
        <title>Draft Genome Sequence of Oceanobacillus jordanicus Strain GSFE11, a Halotolerant Plant Growth-Promoting Bacterial Endophyte Isolated From the Jordan Valley.</title>
        <authorList>
            <person name="Alhindi T."/>
            <person name="Albdaiwi R."/>
        </authorList>
    </citation>
    <scope>NUCLEOTIDE SEQUENCE [LARGE SCALE GENOMIC DNA]</scope>
    <source>
        <strain evidence="9 10">GSFE11</strain>
    </source>
</reference>
<organism evidence="9 10">
    <name type="scientific">Oceanobacillus jordanicus</name>
    <dbReference type="NCBI Taxonomy" id="2867266"/>
    <lineage>
        <taxon>Bacteria</taxon>
        <taxon>Bacillati</taxon>
        <taxon>Bacillota</taxon>
        <taxon>Bacilli</taxon>
        <taxon>Bacillales</taxon>
        <taxon>Bacillaceae</taxon>
        <taxon>Oceanobacillus</taxon>
    </lineage>
</organism>
<dbReference type="InterPro" id="IPR039420">
    <property type="entry name" value="WalR-like"/>
</dbReference>
<feature type="modified residue" description="4-aspartylphosphate" evidence="6">
    <location>
        <position position="54"/>
    </location>
</feature>
<dbReference type="Pfam" id="PF00072">
    <property type="entry name" value="Response_reg"/>
    <property type="match status" value="1"/>
</dbReference>
<evidence type="ECO:0000313" key="10">
    <source>
        <dbReference type="Proteomes" id="UP001199631"/>
    </source>
</evidence>
<dbReference type="GO" id="GO:0000160">
    <property type="term" value="P:phosphorelay signal transduction system"/>
    <property type="evidence" value="ECO:0007669"/>
    <property type="project" value="InterPro"/>
</dbReference>
<dbReference type="Pfam" id="PF00196">
    <property type="entry name" value="GerE"/>
    <property type="match status" value="1"/>
</dbReference>
<dbReference type="RefSeq" id="WP_238018194.1">
    <property type="nucleotide sequence ID" value="NZ_JAIFZM010000002.1"/>
</dbReference>
<keyword evidence="4" id="KW-0238">DNA-binding</keyword>